<dbReference type="RefSeq" id="WP_165121433.1">
    <property type="nucleotide sequence ID" value="NZ_JAAKZG010000024.1"/>
</dbReference>
<comment type="caution">
    <text evidence="3">The sequence shown here is derived from an EMBL/GenBank/DDBJ whole genome shotgun (WGS) entry which is preliminary data.</text>
</comment>
<feature type="compositionally biased region" description="Polar residues" evidence="1">
    <location>
        <begin position="48"/>
        <end position="65"/>
    </location>
</feature>
<reference evidence="3 4" key="1">
    <citation type="submission" date="2020-02" db="EMBL/GenBank/DDBJ databases">
        <title>Genome sequence of the type strain CGMCC 1.15528 of Mesorhizobium zhangyense.</title>
        <authorList>
            <person name="Gao J."/>
            <person name="Sun J."/>
        </authorList>
    </citation>
    <scope>NUCLEOTIDE SEQUENCE [LARGE SCALE GENOMIC DNA]</scope>
    <source>
        <strain evidence="3 4">CGMCC 1.15528</strain>
    </source>
</reference>
<keyword evidence="2" id="KW-0732">Signal</keyword>
<feature type="compositionally biased region" description="Polar residues" evidence="1">
    <location>
        <begin position="85"/>
        <end position="94"/>
    </location>
</feature>
<evidence type="ECO:0000256" key="1">
    <source>
        <dbReference type="SAM" id="MobiDB-lite"/>
    </source>
</evidence>
<accession>A0A7C9RBL0</accession>
<feature type="chain" id="PRO_5029021633" description="Exopolysaccharide production protein YjbE" evidence="2">
    <location>
        <begin position="24"/>
        <end position="113"/>
    </location>
</feature>
<evidence type="ECO:0008006" key="5">
    <source>
        <dbReference type="Google" id="ProtNLM"/>
    </source>
</evidence>
<proteinExistence type="predicted"/>
<feature type="compositionally biased region" description="Basic and acidic residues" evidence="1">
    <location>
        <begin position="95"/>
        <end position="113"/>
    </location>
</feature>
<dbReference type="AlphaFoldDB" id="A0A7C9RBL0"/>
<dbReference type="PROSITE" id="PS51257">
    <property type="entry name" value="PROKAR_LIPOPROTEIN"/>
    <property type="match status" value="1"/>
</dbReference>
<evidence type="ECO:0000256" key="2">
    <source>
        <dbReference type="SAM" id="SignalP"/>
    </source>
</evidence>
<name>A0A7C9RBL0_9HYPH</name>
<protein>
    <recommendedName>
        <fullName evidence="5">Exopolysaccharide production protein YjbE</fullName>
    </recommendedName>
</protein>
<gene>
    <name evidence="3" type="ORF">G6N74_28805</name>
</gene>
<evidence type="ECO:0000313" key="3">
    <source>
        <dbReference type="EMBL" id="NGN45060.1"/>
    </source>
</evidence>
<keyword evidence="4" id="KW-1185">Reference proteome</keyword>
<feature type="signal peptide" evidence="2">
    <location>
        <begin position="1"/>
        <end position="23"/>
    </location>
</feature>
<sequence length="113" mass="11571">MKTIIATMAALTISAFVPVAAFAACPETTGSISNDAKTGISKDGTRAPLQTDTQSTTTPEVNPNPTKKDGNTMPLADQEGGGNKNLATSQQDVEAQQKGDKTAAAEADDACKD</sequence>
<evidence type="ECO:0000313" key="4">
    <source>
        <dbReference type="Proteomes" id="UP000481252"/>
    </source>
</evidence>
<dbReference type="EMBL" id="JAAKZG010000024">
    <property type="protein sequence ID" value="NGN45060.1"/>
    <property type="molecule type" value="Genomic_DNA"/>
</dbReference>
<organism evidence="3 4">
    <name type="scientific">Mesorhizobium zhangyense</name>
    <dbReference type="NCBI Taxonomy" id="1776730"/>
    <lineage>
        <taxon>Bacteria</taxon>
        <taxon>Pseudomonadati</taxon>
        <taxon>Pseudomonadota</taxon>
        <taxon>Alphaproteobacteria</taxon>
        <taxon>Hyphomicrobiales</taxon>
        <taxon>Phyllobacteriaceae</taxon>
        <taxon>Mesorhizobium</taxon>
    </lineage>
</organism>
<dbReference type="Proteomes" id="UP000481252">
    <property type="component" value="Unassembled WGS sequence"/>
</dbReference>
<feature type="region of interest" description="Disordered" evidence="1">
    <location>
        <begin position="29"/>
        <end position="113"/>
    </location>
</feature>